<name>A0A316VG97_9BASI</name>
<dbReference type="AlphaFoldDB" id="A0A316VG97"/>
<gene>
    <name evidence="3" type="ORF">FA14DRAFT_5237</name>
</gene>
<dbReference type="InterPro" id="IPR009091">
    <property type="entry name" value="RCC1/BLIP-II"/>
</dbReference>
<dbReference type="OrthoDB" id="5370059at2759"/>
<feature type="repeat" description="RCC1" evidence="2">
    <location>
        <begin position="178"/>
        <end position="243"/>
    </location>
</feature>
<protein>
    <submittedName>
        <fullName evidence="3">RCC1/BLIP-II</fullName>
    </submittedName>
</protein>
<dbReference type="SUPFAM" id="SSF50985">
    <property type="entry name" value="RCC1/BLIP-II"/>
    <property type="match status" value="1"/>
</dbReference>
<dbReference type="Pfam" id="PF00415">
    <property type="entry name" value="RCC1"/>
    <property type="match status" value="1"/>
</dbReference>
<dbReference type="InterPro" id="IPR000408">
    <property type="entry name" value="Reg_chr_condens"/>
</dbReference>
<evidence type="ECO:0000256" key="2">
    <source>
        <dbReference type="PROSITE-ProRule" id="PRU00235"/>
    </source>
</evidence>
<dbReference type="EMBL" id="KZ819602">
    <property type="protein sequence ID" value="PWN36657.1"/>
    <property type="molecule type" value="Genomic_DNA"/>
</dbReference>
<dbReference type="PANTHER" id="PTHR22870">
    <property type="entry name" value="REGULATOR OF CHROMOSOME CONDENSATION"/>
    <property type="match status" value="1"/>
</dbReference>
<keyword evidence="1" id="KW-0677">Repeat</keyword>
<dbReference type="RefSeq" id="XP_025356959.1">
    <property type="nucleotide sequence ID" value="XM_025502469.1"/>
</dbReference>
<dbReference type="InParanoid" id="A0A316VG97"/>
<dbReference type="STRING" id="1280837.A0A316VG97"/>
<proteinExistence type="predicted"/>
<keyword evidence="4" id="KW-1185">Reference proteome</keyword>
<evidence type="ECO:0000256" key="1">
    <source>
        <dbReference type="ARBA" id="ARBA00022737"/>
    </source>
</evidence>
<feature type="repeat" description="RCC1" evidence="2">
    <location>
        <begin position="310"/>
        <end position="367"/>
    </location>
</feature>
<dbReference type="Proteomes" id="UP000245771">
    <property type="component" value="Unassembled WGS sequence"/>
</dbReference>
<dbReference type="PANTHER" id="PTHR22870:SF408">
    <property type="entry name" value="OS09G0560450 PROTEIN"/>
    <property type="match status" value="1"/>
</dbReference>
<evidence type="ECO:0000313" key="3">
    <source>
        <dbReference type="EMBL" id="PWN36657.1"/>
    </source>
</evidence>
<evidence type="ECO:0000313" key="4">
    <source>
        <dbReference type="Proteomes" id="UP000245771"/>
    </source>
</evidence>
<dbReference type="Pfam" id="PF13540">
    <property type="entry name" value="RCC1_2"/>
    <property type="match status" value="1"/>
</dbReference>
<sequence length="367" mass="39117">MMSIWTRSSPLVGRNSKVLRRCNRCFHSGRIQHVQRLLWCGSVLDQSSSTLKEVPKDWLLAMGMQEDVEQGISFGSLASSFSHSLLSYTTLPPALPVQNVIPQDESEPPRTNPAGLHKVVAIGRNTFGELGSGFSSQESTWGMVGAGFEGAGGIETVRCGLGSSWLLTKTSKDKDASSLLYSFGNHTSGQLGVGGISRPYAQSEGGEPQLELYSSPRRVPIEDDIVIESISSGLDHTVILVRLPNGTQEVRTCGINTDGQLGLPSVQFSLPSFKSIQPESFQPPLPPTEEDPIVGVAAGGDSSALWTASGRIWCWGNSEYAQALVGGEPIDRIDVPTEASSSVASVLQGAKVVDVKFGGSFVVLLDV</sequence>
<dbReference type="Gene3D" id="2.130.10.30">
    <property type="entry name" value="Regulator of chromosome condensation 1/beta-lactamase-inhibitor protein II"/>
    <property type="match status" value="1"/>
</dbReference>
<organism evidence="3 4">
    <name type="scientific">Meira miltonrushii</name>
    <dbReference type="NCBI Taxonomy" id="1280837"/>
    <lineage>
        <taxon>Eukaryota</taxon>
        <taxon>Fungi</taxon>
        <taxon>Dikarya</taxon>
        <taxon>Basidiomycota</taxon>
        <taxon>Ustilaginomycotina</taxon>
        <taxon>Exobasidiomycetes</taxon>
        <taxon>Exobasidiales</taxon>
        <taxon>Brachybasidiaceae</taxon>
        <taxon>Meira</taxon>
    </lineage>
</organism>
<reference evidence="3 4" key="1">
    <citation type="journal article" date="2018" name="Mol. Biol. Evol.">
        <title>Broad Genomic Sampling Reveals a Smut Pathogenic Ancestry of the Fungal Clade Ustilaginomycotina.</title>
        <authorList>
            <person name="Kijpornyongpan T."/>
            <person name="Mondo S.J."/>
            <person name="Barry K."/>
            <person name="Sandor L."/>
            <person name="Lee J."/>
            <person name="Lipzen A."/>
            <person name="Pangilinan J."/>
            <person name="LaButti K."/>
            <person name="Hainaut M."/>
            <person name="Henrissat B."/>
            <person name="Grigoriev I.V."/>
            <person name="Spatafora J.W."/>
            <person name="Aime M.C."/>
        </authorList>
    </citation>
    <scope>NUCLEOTIDE SEQUENCE [LARGE SCALE GENOMIC DNA]</scope>
    <source>
        <strain evidence="3 4">MCA 3882</strain>
    </source>
</reference>
<dbReference type="PROSITE" id="PS50012">
    <property type="entry name" value="RCC1_3"/>
    <property type="match status" value="2"/>
</dbReference>
<dbReference type="GeneID" id="37024250"/>
<accession>A0A316VG97</accession>
<dbReference type="InterPro" id="IPR051210">
    <property type="entry name" value="Ub_ligase/GEF_domain"/>
</dbReference>